<gene>
    <name evidence="1" type="ORF">Ga0061065_12017</name>
</gene>
<reference evidence="2" key="1">
    <citation type="submission" date="2015-08" db="EMBL/GenBank/DDBJ databases">
        <authorList>
            <person name="Varghese N."/>
        </authorList>
    </citation>
    <scope>NUCLEOTIDE SEQUENCE [LARGE SCALE GENOMIC DNA]</scope>
    <source>
        <strain evidence="2">JCM 18476</strain>
    </source>
</reference>
<dbReference type="AlphaFoldDB" id="A0A0K6ITK2"/>
<evidence type="ECO:0000313" key="1">
    <source>
        <dbReference type="EMBL" id="CUB06632.1"/>
    </source>
</evidence>
<evidence type="ECO:0000313" key="2">
    <source>
        <dbReference type="Proteomes" id="UP000182769"/>
    </source>
</evidence>
<keyword evidence="2" id="KW-1185">Reference proteome</keyword>
<protein>
    <submittedName>
        <fullName evidence="1">Uncharacterized protein</fullName>
    </submittedName>
</protein>
<organism evidence="1 2">
    <name type="scientific">Marinomonas fungiae</name>
    <dbReference type="NCBI Taxonomy" id="1137284"/>
    <lineage>
        <taxon>Bacteria</taxon>
        <taxon>Pseudomonadati</taxon>
        <taxon>Pseudomonadota</taxon>
        <taxon>Gammaproteobacteria</taxon>
        <taxon>Oceanospirillales</taxon>
        <taxon>Oceanospirillaceae</taxon>
        <taxon>Marinomonas</taxon>
    </lineage>
</organism>
<proteinExistence type="predicted"/>
<name>A0A0K6ITK2_9GAMM</name>
<dbReference type="EMBL" id="CYHG01000020">
    <property type="protein sequence ID" value="CUB06632.1"/>
    <property type="molecule type" value="Genomic_DNA"/>
</dbReference>
<accession>A0A0K6ITK2</accession>
<sequence length="63" mass="7218">MLKNFANFDESDLRETGGIVLITLSSFEGEIHFEEQQFRCLGNVNSLELKNARQNKLQSKNKS</sequence>
<dbReference type="STRING" id="1137284.GCA_001418205_03684"/>
<dbReference type="Proteomes" id="UP000182769">
    <property type="component" value="Unassembled WGS sequence"/>
</dbReference>